<name>A0AAW4YUI9_9GAMM</name>
<dbReference type="InterPro" id="IPR001656">
    <property type="entry name" value="PsdUridine_synth_TruD"/>
</dbReference>
<comment type="caution">
    <text evidence="7">The sequence shown here is derived from an EMBL/GenBank/DDBJ whole genome shotgun (WGS) entry which is preliminary data.</text>
</comment>
<feature type="compositionally biased region" description="Basic and acidic residues" evidence="5">
    <location>
        <begin position="1"/>
        <end position="15"/>
    </location>
</feature>
<comment type="function">
    <text evidence="4">Responsible for synthesis of pseudouridine from uracil-13 in transfer RNAs.</text>
</comment>
<dbReference type="GO" id="GO:0160150">
    <property type="term" value="F:tRNA pseudouridine(13) synthase activity"/>
    <property type="evidence" value="ECO:0007669"/>
    <property type="project" value="UniProtKB-EC"/>
</dbReference>
<dbReference type="PROSITE" id="PS01268">
    <property type="entry name" value="UPF0024"/>
    <property type="match status" value="1"/>
</dbReference>
<comment type="similarity">
    <text evidence="1 4">Belongs to the pseudouridine synthase TruD family.</text>
</comment>
<dbReference type="CDD" id="cd02575">
    <property type="entry name" value="PseudoU_synth_EcTruD"/>
    <property type="match status" value="1"/>
</dbReference>
<dbReference type="Proteomes" id="UP001320178">
    <property type="component" value="Unassembled WGS sequence"/>
</dbReference>
<dbReference type="InterPro" id="IPR043165">
    <property type="entry name" value="TruD_insert_sf"/>
</dbReference>
<dbReference type="Pfam" id="PF01142">
    <property type="entry name" value="TruD"/>
    <property type="match status" value="2"/>
</dbReference>
<feature type="region of interest" description="Disordered" evidence="5">
    <location>
        <begin position="1"/>
        <end position="21"/>
    </location>
</feature>
<dbReference type="PROSITE" id="PS50984">
    <property type="entry name" value="TRUD"/>
    <property type="match status" value="1"/>
</dbReference>
<dbReference type="Gene3D" id="3.30.2350.20">
    <property type="entry name" value="TruD, catalytic domain"/>
    <property type="match status" value="1"/>
</dbReference>
<evidence type="ECO:0000313" key="8">
    <source>
        <dbReference type="Proteomes" id="UP001320178"/>
    </source>
</evidence>
<gene>
    <name evidence="4" type="primary">truD</name>
    <name evidence="7" type="ORF">HOP61_10265</name>
</gene>
<dbReference type="PANTHER" id="PTHR47811:SF1">
    <property type="entry name" value="TRNA PSEUDOURIDINE SYNTHASE D"/>
    <property type="match status" value="1"/>
</dbReference>
<dbReference type="GO" id="GO:0005829">
    <property type="term" value="C:cytosol"/>
    <property type="evidence" value="ECO:0007669"/>
    <property type="project" value="TreeGrafter"/>
</dbReference>
<dbReference type="EC" id="5.4.99.27" evidence="4"/>
<dbReference type="PANTHER" id="PTHR47811">
    <property type="entry name" value="TRNA PSEUDOURIDINE SYNTHASE D"/>
    <property type="match status" value="1"/>
</dbReference>
<reference evidence="7" key="1">
    <citation type="submission" date="2020-05" db="EMBL/GenBank/DDBJ databases">
        <authorList>
            <person name="Wang L."/>
            <person name="Shao Z."/>
        </authorList>
    </citation>
    <scope>NUCLEOTIDE SEQUENCE</scope>
    <source>
        <strain evidence="7">MCCC 1A05776</strain>
    </source>
</reference>
<protein>
    <recommendedName>
        <fullName evidence="4">tRNA pseudouridine synthase D</fullName>
        <ecNumber evidence="4">5.4.99.27</ecNumber>
    </recommendedName>
    <alternativeName>
        <fullName evidence="4">tRNA pseudouridine(13) synthase</fullName>
    </alternativeName>
    <alternativeName>
        <fullName evidence="4">tRNA pseudouridylate synthase D</fullName>
    </alternativeName>
    <alternativeName>
        <fullName evidence="4">tRNA-uridine isomerase D</fullName>
    </alternativeName>
</protein>
<dbReference type="Gene3D" id="3.30.2340.10">
    <property type="entry name" value="TruD, insertion domain"/>
    <property type="match status" value="1"/>
</dbReference>
<dbReference type="AlphaFoldDB" id="A0AAW4YUI9"/>
<evidence type="ECO:0000256" key="4">
    <source>
        <dbReference type="HAMAP-Rule" id="MF_01082"/>
    </source>
</evidence>
<keyword evidence="2 4" id="KW-0819">tRNA processing</keyword>
<dbReference type="InterPro" id="IPR020119">
    <property type="entry name" value="PsdUridine_synth_TruD_CS"/>
</dbReference>
<evidence type="ECO:0000256" key="5">
    <source>
        <dbReference type="SAM" id="MobiDB-lite"/>
    </source>
</evidence>
<reference evidence="7" key="2">
    <citation type="journal article" date="2021" name="Front. Microbiol.">
        <title>Aerobic Denitrification and Heterotrophic Sulfur Oxidation in the Genus Halomonas Revealed by Six Novel Species Characterizations and Genome-Based Analysis.</title>
        <authorList>
            <person name="Wang L."/>
            <person name="Shao Z."/>
        </authorList>
    </citation>
    <scope>NUCLEOTIDE SEQUENCE</scope>
    <source>
        <strain evidence="7">MCCC 1A05776</strain>
    </source>
</reference>
<dbReference type="RefSeq" id="WP_234239343.1">
    <property type="nucleotide sequence ID" value="NZ_JABFTS010000003.1"/>
</dbReference>
<dbReference type="SUPFAM" id="SSF55120">
    <property type="entry name" value="Pseudouridine synthase"/>
    <property type="match status" value="1"/>
</dbReference>
<dbReference type="GO" id="GO:0003723">
    <property type="term" value="F:RNA binding"/>
    <property type="evidence" value="ECO:0007669"/>
    <property type="project" value="InterPro"/>
</dbReference>
<accession>A0AAW4YUI9</accession>
<dbReference type="GO" id="GO:0031119">
    <property type="term" value="P:tRNA pseudouridine synthesis"/>
    <property type="evidence" value="ECO:0007669"/>
    <property type="project" value="UniProtKB-UniRule"/>
</dbReference>
<dbReference type="EMBL" id="JABFTS010000003">
    <property type="protein sequence ID" value="MCE8051677.1"/>
    <property type="molecule type" value="Genomic_DNA"/>
</dbReference>
<evidence type="ECO:0000256" key="2">
    <source>
        <dbReference type="ARBA" id="ARBA00022694"/>
    </source>
</evidence>
<comment type="catalytic activity">
    <reaction evidence="4">
        <text>uridine(13) in tRNA = pseudouridine(13) in tRNA</text>
        <dbReference type="Rhea" id="RHEA:42540"/>
        <dbReference type="Rhea" id="RHEA-COMP:10105"/>
        <dbReference type="Rhea" id="RHEA-COMP:10106"/>
        <dbReference type="ChEBI" id="CHEBI:65314"/>
        <dbReference type="ChEBI" id="CHEBI:65315"/>
        <dbReference type="EC" id="5.4.99.27"/>
    </reaction>
</comment>
<feature type="domain" description="TRUD" evidence="6">
    <location>
        <begin position="163"/>
        <end position="309"/>
    </location>
</feature>
<dbReference type="InterPro" id="IPR050170">
    <property type="entry name" value="TruD_pseudoU_synthase"/>
</dbReference>
<evidence type="ECO:0000259" key="6">
    <source>
        <dbReference type="PROSITE" id="PS50984"/>
    </source>
</evidence>
<feature type="active site" description="Nucleophile" evidence="4">
    <location>
        <position position="86"/>
    </location>
</feature>
<organism evidence="7 8">
    <name type="scientific">Billgrantia desiderata</name>
    <dbReference type="NCBI Taxonomy" id="52021"/>
    <lineage>
        <taxon>Bacteria</taxon>
        <taxon>Pseudomonadati</taxon>
        <taxon>Pseudomonadota</taxon>
        <taxon>Gammaproteobacteria</taxon>
        <taxon>Oceanospirillales</taxon>
        <taxon>Halomonadaceae</taxon>
        <taxon>Billgrantia</taxon>
    </lineage>
</organism>
<evidence type="ECO:0000256" key="3">
    <source>
        <dbReference type="ARBA" id="ARBA00023235"/>
    </source>
</evidence>
<proteinExistence type="inferred from homology"/>
<dbReference type="InterPro" id="IPR011760">
    <property type="entry name" value="PsdUridine_synth_TruD_insert"/>
</dbReference>
<sequence length="362" mass="40175">MSETRRPGDWPRATDAEFGPPLAGDYRAAPEDFVVEEVLGFAPEGHGEHLWLWIEKRGLTTLDAVRHVARECQVSPRAVGYSGMKDRIAVTRQWLSVQLPGQPAPDDLIERLAACGVRVLEQARHPRKLKRGVHRANRFTLRITGAAVNAQLEARWAWLCRHGVPNLFGPQRFGPEGRNLARARAVLDRGWRKRDDKEGMLLSAARSYLFNELLAMRLADGSWQRLLTGDVAILDGSASQFVVEALDAELAERAERLDLHPSGVLWGVGNSMAGGEAVRFEQTLSERHAALCQGLERAGVRMARRALRMRLDQPQLEVAADVARLGFHLPRGGFATAVLRELLDHPTLTSFAQRTTPGHEPG</sequence>
<dbReference type="InterPro" id="IPR042214">
    <property type="entry name" value="TruD_catalytic"/>
</dbReference>
<dbReference type="HAMAP" id="MF_01082">
    <property type="entry name" value="TruD"/>
    <property type="match status" value="1"/>
</dbReference>
<evidence type="ECO:0000313" key="7">
    <source>
        <dbReference type="EMBL" id="MCE8051677.1"/>
    </source>
</evidence>
<evidence type="ECO:0000256" key="1">
    <source>
        <dbReference type="ARBA" id="ARBA00007953"/>
    </source>
</evidence>
<dbReference type="InterPro" id="IPR020103">
    <property type="entry name" value="PsdUridine_synth_cat_dom_sf"/>
</dbReference>
<keyword evidence="3 4" id="KW-0413">Isomerase</keyword>